<dbReference type="Pfam" id="PF18075">
    <property type="entry name" value="FtsX_ECD"/>
    <property type="match status" value="1"/>
</dbReference>
<comment type="function">
    <text evidence="1">Part of the ABC transporter FtsEX involved in cellular division.</text>
</comment>
<comment type="subcellular location">
    <subcellularLocation>
        <location evidence="2">Cell membrane</location>
        <topology evidence="2">Multi-pass membrane protein</topology>
    </subcellularLocation>
</comment>
<dbReference type="GO" id="GO:0051301">
    <property type="term" value="P:cell division"/>
    <property type="evidence" value="ECO:0007669"/>
    <property type="project" value="UniProtKB-KW"/>
</dbReference>
<evidence type="ECO:0000256" key="2">
    <source>
        <dbReference type="ARBA" id="ARBA00004651"/>
    </source>
</evidence>
<feature type="transmembrane region" description="Helical" evidence="13">
    <location>
        <begin position="278"/>
        <end position="300"/>
    </location>
</feature>
<dbReference type="InterPro" id="IPR003838">
    <property type="entry name" value="ABC3_permease_C"/>
</dbReference>
<gene>
    <name evidence="16" type="ORF">M768_13670</name>
</gene>
<evidence type="ECO:0000256" key="4">
    <source>
        <dbReference type="ARBA" id="ARBA00011160"/>
    </source>
</evidence>
<comment type="subunit">
    <text evidence="4">Forms a membrane-associated complex with FtsE.</text>
</comment>
<name>A0A0M0F5U2_CELCE</name>
<keyword evidence="17" id="KW-1185">Reference proteome</keyword>
<evidence type="ECO:0000256" key="1">
    <source>
        <dbReference type="ARBA" id="ARBA00003552"/>
    </source>
</evidence>
<evidence type="ECO:0000259" key="15">
    <source>
        <dbReference type="Pfam" id="PF18075"/>
    </source>
</evidence>
<evidence type="ECO:0000256" key="7">
    <source>
        <dbReference type="ARBA" id="ARBA00022618"/>
    </source>
</evidence>
<evidence type="ECO:0000256" key="3">
    <source>
        <dbReference type="ARBA" id="ARBA00007379"/>
    </source>
</evidence>
<feature type="domain" description="FtsX extracellular" evidence="15">
    <location>
        <begin position="59"/>
        <end position="163"/>
    </location>
</feature>
<dbReference type="PANTHER" id="PTHR47755">
    <property type="entry name" value="CELL DIVISION PROTEIN FTSX"/>
    <property type="match status" value="1"/>
</dbReference>
<keyword evidence="6 12" id="KW-1003">Cell membrane</keyword>
<organism evidence="16 17">
    <name type="scientific">Cellulosimicrobium cellulans F16</name>
    <dbReference type="NCBI Taxonomy" id="1350482"/>
    <lineage>
        <taxon>Bacteria</taxon>
        <taxon>Bacillati</taxon>
        <taxon>Actinomycetota</taxon>
        <taxon>Actinomycetes</taxon>
        <taxon>Micrococcales</taxon>
        <taxon>Promicromonosporaceae</taxon>
        <taxon>Cellulosimicrobium</taxon>
    </lineage>
</organism>
<comment type="caution">
    <text evidence="16">The sequence shown here is derived from an EMBL/GenBank/DDBJ whole genome shotgun (WGS) entry which is preliminary data.</text>
</comment>
<dbReference type="PIRSF" id="PIRSF003097">
    <property type="entry name" value="FtsX"/>
    <property type="match status" value="1"/>
</dbReference>
<dbReference type="InterPro" id="IPR047929">
    <property type="entry name" value="FtsX_actino"/>
</dbReference>
<keyword evidence="8 13" id="KW-0812">Transmembrane</keyword>
<sequence length="306" mass="33219">MIGVRLQFILAELGQGLRRNVSMTVSVVLVTFVSLTFVGASMLLQAQIGKLKDDWYDKVEVSVFLCPTGSPSPTCAAGEATPDQIAALEDVFESELADEIQTVYFESKDDAFAAFQERYPDGYLGTQLTVDDMQASFRLKLTNPENYEVVNDVVTGRPGVEVVEDQRRIFDSLFLALNRASLLAAGLAAVMLLAAVLLITTTIRLSALSRRRETGIMRLVGASNLFIQLPFLLEGAIAAVLGALLAVGGLWVGVKYLVTDWLSQSVTWVAYVDESDVLRIAPVLVGIAFLLAAVSSVVTLNRHTRV</sequence>
<evidence type="ECO:0000256" key="9">
    <source>
        <dbReference type="ARBA" id="ARBA00022989"/>
    </source>
</evidence>
<feature type="domain" description="ABC3 transporter permease C-terminal" evidence="14">
    <location>
        <begin position="187"/>
        <end position="297"/>
    </location>
</feature>
<evidence type="ECO:0000313" key="17">
    <source>
        <dbReference type="Proteomes" id="UP000037387"/>
    </source>
</evidence>
<feature type="transmembrane region" description="Helical" evidence="13">
    <location>
        <begin position="21"/>
        <end position="44"/>
    </location>
</feature>
<dbReference type="EMBL" id="ATNL01000011">
    <property type="protein sequence ID" value="KON72551.1"/>
    <property type="molecule type" value="Genomic_DNA"/>
</dbReference>
<evidence type="ECO:0000256" key="11">
    <source>
        <dbReference type="ARBA" id="ARBA00023306"/>
    </source>
</evidence>
<comment type="similarity">
    <text evidence="3 12">Belongs to the ABC-4 integral membrane protein family. FtsX subfamily.</text>
</comment>
<dbReference type="Gene3D" id="3.30.70.3040">
    <property type="match status" value="1"/>
</dbReference>
<evidence type="ECO:0000259" key="14">
    <source>
        <dbReference type="Pfam" id="PF02687"/>
    </source>
</evidence>
<feature type="transmembrane region" description="Helical" evidence="13">
    <location>
        <begin position="182"/>
        <end position="205"/>
    </location>
</feature>
<accession>A0A0M0F5U2</accession>
<evidence type="ECO:0000256" key="5">
    <source>
        <dbReference type="ARBA" id="ARBA00021907"/>
    </source>
</evidence>
<evidence type="ECO:0000256" key="12">
    <source>
        <dbReference type="PIRNR" id="PIRNR003097"/>
    </source>
</evidence>
<evidence type="ECO:0000256" key="6">
    <source>
        <dbReference type="ARBA" id="ARBA00022475"/>
    </source>
</evidence>
<evidence type="ECO:0000256" key="13">
    <source>
        <dbReference type="SAM" id="Phobius"/>
    </source>
</evidence>
<protein>
    <recommendedName>
        <fullName evidence="5 12">Cell division protein FtsX</fullName>
    </recommendedName>
</protein>
<proteinExistence type="inferred from homology"/>
<keyword evidence="11 12" id="KW-0131">Cell cycle</keyword>
<keyword evidence="10 12" id="KW-0472">Membrane</keyword>
<reference evidence="16 17" key="1">
    <citation type="journal article" date="2015" name="Sci. Rep.">
        <title>Functional and structural properties of a novel cellulosome-like multienzyme complex: efficient glycoside hydrolysis of water-insoluble 7-xylosyl-10-deacetylpaclitaxel.</title>
        <authorList>
            <person name="Dou T.Y."/>
            <person name="Luan H.W."/>
            <person name="Ge G.B."/>
            <person name="Dong M.M."/>
            <person name="Zou H.F."/>
            <person name="He Y.Q."/>
            <person name="Cui P."/>
            <person name="Wang J.Y."/>
            <person name="Hao D.C."/>
            <person name="Yang S.L."/>
            <person name="Yang L."/>
        </authorList>
    </citation>
    <scope>NUCLEOTIDE SEQUENCE [LARGE SCALE GENOMIC DNA]</scope>
    <source>
        <strain evidence="16 17">F16</strain>
    </source>
</reference>
<dbReference type="AlphaFoldDB" id="A0A0M0F5U2"/>
<dbReference type="PATRIC" id="fig|1350482.3.peg.3072"/>
<dbReference type="Proteomes" id="UP000037387">
    <property type="component" value="Unassembled WGS sequence"/>
</dbReference>
<feature type="transmembrane region" description="Helical" evidence="13">
    <location>
        <begin position="225"/>
        <end position="258"/>
    </location>
</feature>
<keyword evidence="7 12" id="KW-0132">Cell division</keyword>
<dbReference type="NCBIfam" id="NF038346">
    <property type="entry name" value="FtsX_actino"/>
    <property type="match status" value="1"/>
</dbReference>
<dbReference type="Pfam" id="PF02687">
    <property type="entry name" value="FtsX"/>
    <property type="match status" value="1"/>
</dbReference>
<evidence type="ECO:0000256" key="8">
    <source>
        <dbReference type="ARBA" id="ARBA00022692"/>
    </source>
</evidence>
<dbReference type="GO" id="GO:0005886">
    <property type="term" value="C:plasma membrane"/>
    <property type="evidence" value="ECO:0007669"/>
    <property type="project" value="UniProtKB-SubCell"/>
</dbReference>
<evidence type="ECO:0000256" key="10">
    <source>
        <dbReference type="ARBA" id="ARBA00023136"/>
    </source>
</evidence>
<dbReference type="InterPro" id="IPR004513">
    <property type="entry name" value="FtsX"/>
</dbReference>
<dbReference type="InterPro" id="IPR040690">
    <property type="entry name" value="FtsX_ECD"/>
</dbReference>
<evidence type="ECO:0000313" key="16">
    <source>
        <dbReference type="EMBL" id="KON72551.1"/>
    </source>
</evidence>
<keyword evidence="9 13" id="KW-1133">Transmembrane helix</keyword>
<dbReference type="PANTHER" id="PTHR47755:SF1">
    <property type="entry name" value="CELL DIVISION PROTEIN FTSX"/>
    <property type="match status" value="1"/>
</dbReference>